<dbReference type="OrthoDB" id="5455099at2"/>
<evidence type="ECO:0000313" key="2">
    <source>
        <dbReference type="Proteomes" id="UP000008634"/>
    </source>
</evidence>
<dbReference type="RefSeq" id="WP_013549007.1">
    <property type="nucleotide sequence ID" value="NC_014934.1"/>
</dbReference>
<organism evidence="1 2">
    <name type="scientific">Cellulophaga algicola (strain DSM 14237 / IC166 / ACAM 630)</name>
    <dbReference type="NCBI Taxonomy" id="688270"/>
    <lineage>
        <taxon>Bacteria</taxon>
        <taxon>Pseudomonadati</taxon>
        <taxon>Bacteroidota</taxon>
        <taxon>Flavobacteriia</taxon>
        <taxon>Flavobacteriales</taxon>
        <taxon>Flavobacteriaceae</taxon>
        <taxon>Cellulophaga</taxon>
    </lineage>
</organism>
<proteinExistence type="predicted"/>
<reference evidence="1 2" key="1">
    <citation type="journal article" date="2010" name="Stand. Genomic Sci.">
        <title>Complete genome sequence of Cellulophaga algicola type strain (IC166).</title>
        <authorList>
            <person name="Abt B."/>
            <person name="Lu M."/>
            <person name="Misra M."/>
            <person name="Han C."/>
            <person name="Nolan M."/>
            <person name="Lucas S."/>
            <person name="Hammon N."/>
            <person name="Deshpande S."/>
            <person name="Cheng J.F."/>
            <person name="Tapia R."/>
            <person name="Goodwin L."/>
            <person name="Pitluck S."/>
            <person name="Liolios K."/>
            <person name="Pagani I."/>
            <person name="Ivanova N."/>
            <person name="Mavromatis K."/>
            <person name="Ovchinikova G."/>
            <person name="Pati A."/>
            <person name="Chen A."/>
            <person name="Palaniappan K."/>
            <person name="Land M."/>
            <person name="Hauser L."/>
            <person name="Chang Y.J."/>
            <person name="Jeffries C.D."/>
            <person name="Detter J.C."/>
            <person name="Brambilla E."/>
            <person name="Rohde M."/>
            <person name="Tindall B.J."/>
            <person name="Goker M."/>
            <person name="Woyke T."/>
            <person name="Bristow J."/>
            <person name="Eisen J.A."/>
            <person name="Markowitz V."/>
            <person name="Hugenholtz P."/>
            <person name="Kyrpides N.C."/>
            <person name="Klenk H.P."/>
            <person name="Lapidus A."/>
        </authorList>
    </citation>
    <scope>NUCLEOTIDE SEQUENCE [LARGE SCALE GENOMIC DNA]</scope>
    <source>
        <strain evidence="2">DSM 14237 / IC166 / ACAM 630</strain>
    </source>
</reference>
<dbReference type="HOGENOM" id="CLU_1265053_0_0_10"/>
<protein>
    <submittedName>
        <fullName evidence="1">Uncharacterized protein</fullName>
    </submittedName>
</protein>
<name>E6X7R5_CELAD</name>
<dbReference type="EMBL" id="CP002453">
    <property type="protein sequence ID" value="ADV47508.1"/>
    <property type="molecule type" value="Genomic_DNA"/>
</dbReference>
<dbReference type="eggNOG" id="ENOG502ZHBE">
    <property type="taxonomic scope" value="Bacteria"/>
</dbReference>
<evidence type="ECO:0000313" key="1">
    <source>
        <dbReference type="EMBL" id="ADV47508.1"/>
    </source>
</evidence>
<dbReference type="STRING" id="688270.Celal_0155"/>
<dbReference type="AlphaFoldDB" id="E6X7R5"/>
<gene>
    <name evidence="1" type="ordered locus">Celal_0155</name>
</gene>
<dbReference type="Proteomes" id="UP000008634">
    <property type="component" value="Chromosome"/>
</dbReference>
<sequence length="218" mass="25440">MRKLIFLVLIGIFSATGYSQTKRANEKIIESAKSDSQNNSYKDIKSLFRWSPLSIFDETTEGLESSEKEELLKKGESAYWKLMEATNTKLVINHIHNGDRVTLRFFKHKDSLDGVLFAEVENGANTSLSSWNYDEESETLQKSNLLHKYTANDFVSKEDKLPDSYHAVVHYSFIDELTIQVSLYTWMEKEFENRKISNELFLKWNGENFVEKIERIEQ</sequence>
<dbReference type="KEGG" id="cao:Celal_0155"/>
<accession>E6X7R5</accession>
<keyword evidence="2" id="KW-1185">Reference proteome</keyword>